<evidence type="ECO:0000313" key="1">
    <source>
        <dbReference type="EMBL" id="MDQ0287097.1"/>
    </source>
</evidence>
<name>A0ABU0B304_9FIRM</name>
<reference evidence="1 2" key="1">
    <citation type="submission" date="2023-07" db="EMBL/GenBank/DDBJ databases">
        <title>Genomic Encyclopedia of Type Strains, Phase IV (KMG-IV): sequencing the most valuable type-strain genomes for metagenomic binning, comparative biology and taxonomic classification.</title>
        <authorList>
            <person name="Goeker M."/>
        </authorList>
    </citation>
    <scope>NUCLEOTIDE SEQUENCE [LARGE SCALE GENOMIC DNA]</scope>
    <source>
        <strain evidence="1 2">DSM 12396</strain>
    </source>
</reference>
<evidence type="ECO:0000313" key="2">
    <source>
        <dbReference type="Proteomes" id="UP001225644"/>
    </source>
</evidence>
<sequence>MFSYSTCSEKDPALGYELFVAAVFACGHSEIVILLTAGGQRAGYNGGQAAIFKEKVAALTNYTGYVSLQVSNHLI</sequence>
<dbReference type="Proteomes" id="UP001225644">
    <property type="component" value="Unassembled WGS sequence"/>
</dbReference>
<organism evidence="1 2">
    <name type="scientific">Desulfofundulus luciae</name>
    <dbReference type="NCBI Taxonomy" id="74702"/>
    <lineage>
        <taxon>Bacteria</taxon>
        <taxon>Bacillati</taxon>
        <taxon>Bacillota</taxon>
        <taxon>Clostridia</taxon>
        <taxon>Eubacteriales</taxon>
        <taxon>Peptococcaceae</taxon>
        <taxon>Desulfofundulus</taxon>
    </lineage>
</organism>
<gene>
    <name evidence="1" type="ORF">J2Z49_002216</name>
</gene>
<comment type="caution">
    <text evidence="1">The sequence shown here is derived from an EMBL/GenBank/DDBJ whole genome shotgun (WGS) entry which is preliminary data.</text>
</comment>
<protein>
    <submittedName>
        <fullName evidence="1">High-affinity nickel permease</fullName>
    </submittedName>
</protein>
<proteinExistence type="predicted"/>
<dbReference type="EMBL" id="JAUSUX010000019">
    <property type="protein sequence ID" value="MDQ0287097.1"/>
    <property type="molecule type" value="Genomic_DNA"/>
</dbReference>
<keyword evidence="2" id="KW-1185">Reference proteome</keyword>
<accession>A0ABU0B304</accession>